<keyword evidence="2" id="KW-0378">Hydrolase</keyword>
<evidence type="ECO:0000313" key="2">
    <source>
        <dbReference type="EMBL" id="QJB68452.1"/>
    </source>
</evidence>
<keyword evidence="3" id="KW-1185">Reference proteome</keyword>
<accession>A0A6H2DIF7</accession>
<dbReference type="Gene3D" id="3.40.50.1820">
    <property type="entry name" value="alpha/beta hydrolase"/>
    <property type="match status" value="1"/>
</dbReference>
<dbReference type="RefSeq" id="WP_168818295.1">
    <property type="nucleotide sequence ID" value="NZ_CP051217.1"/>
</dbReference>
<sequence length="270" mass="29639">MTRSFHQFNCDGDALYGTLDSGSHTTALLIVSGGNEIRAGAHAGMARLAESLSQKDFPVFRYDRRGIGDSSGHNGEFLTSRADILAATQYLGQTVPNLKKIIGFGNCDAATSLALFSRLDGLILANPWVIETSESTSETASKTAASAIRARYWNRLKNPRTIIDALSGKIDFRKFLGGLKQVTQKQENTGLSIKLRDALLELERPCRILLAKRDTTALAFQAAWNSSDFRAVKTKTNITSNTLESASHSFADDFARKWLENEILEFLESA</sequence>
<organism evidence="2 3">
    <name type="scientific">Parasphingorhabdus halotolerans</name>
    <dbReference type="NCBI Taxonomy" id="2725558"/>
    <lineage>
        <taxon>Bacteria</taxon>
        <taxon>Pseudomonadati</taxon>
        <taxon>Pseudomonadota</taxon>
        <taxon>Alphaproteobacteria</taxon>
        <taxon>Sphingomonadales</taxon>
        <taxon>Sphingomonadaceae</taxon>
        <taxon>Parasphingorhabdus</taxon>
    </lineage>
</organism>
<protein>
    <submittedName>
        <fullName evidence="2">Hydrolase 1, exosortase A system-associated</fullName>
    </submittedName>
</protein>
<gene>
    <name evidence="2" type="ORF">HF685_03320</name>
</gene>
<dbReference type="NCBIfam" id="TIGR03100">
    <property type="entry name" value="hydr1_PEP"/>
    <property type="match status" value="1"/>
</dbReference>
<dbReference type="GO" id="GO:0016787">
    <property type="term" value="F:hydrolase activity"/>
    <property type="evidence" value="ECO:0007669"/>
    <property type="project" value="UniProtKB-KW"/>
</dbReference>
<dbReference type="AlphaFoldDB" id="A0A6H2DIF7"/>
<proteinExistence type="predicted"/>
<name>A0A6H2DIF7_9SPHN</name>
<dbReference type="Proteomes" id="UP000501600">
    <property type="component" value="Chromosome"/>
</dbReference>
<evidence type="ECO:0000259" key="1">
    <source>
        <dbReference type="Pfam" id="PF12146"/>
    </source>
</evidence>
<dbReference type="InterPro" id="IPR029058">
    <property type="entry name" value="AB_hydrolase_fold"/>
</dbReference>
<dbReference type="SUPFAM" id="SSF53474">
    <property type="entry name" value="alpha/beta-Hydrolases"/>
    <property type="match status" value="1"/>
</dbReference>
<dbReference type="InterPro" id="IPR022742">
    <property type="entry name" value="Hydrolase_4"/>
</dbReference>
<evidence type="ECO:0000313" key="3">
    <source>
        <dbReference type="Proteomes" id="UP000501600"/>
    </source>
</evidence>
<dbReference type="InterPro" id="IPR017531">
    <property type="entry name" value="Hydrolase-1_PEP"/>
</dbReference>
<reference evidence="2 3" key="1">
    <citation type="submission" date="2020-04" db="EMBL/GenBank/DDBJ databases">
        <title>Genome sequence for Sphingorhabdus sp. strain M1.</title>
        <authorList>
            <person name="Park S.-J."/>
        </authorList>
    </citation>
    <scope>NUCLEOTIDE SEQUENCE [LARGE SCALE GENOMIC DNA]</scope>
    <source>
        <strain evidence="2 3">JK6</strain>
    </source>
</reference>
<dbReference type="KEGG" id="phao:HF685_03320"/>
<dbReference type="Pfam" id="PF12146">
    <property type="entry name" value="Hydrolase_4"/>
    <property type="match status" value="1"/>
</dbReference>
<dbReference type="EMBL" id="CP051217">
    <property type="protein sequence ID" value="QJB68452.1"/>
    <property type="molecule type" value="Genomic_DNA"/>
</dbReference>
<feature type="domain" description="Serine aminopeptidase S33" evidence="1">
    <location>
        <begin position="28"/>
        <end position="171"/>
    </location>
</feature>